<keyword evidence="4 8" id="KW-0732">Signal</keyword>
<dbReference type="InterPro" id="IPR039910">
    <property type="entry name" value="D15-like"/>
</dbReference>
<evidence type="ECO:0000256" key="4">
    <source>
        <dbReference type="ARBA" id="ARBA00022729"/>
    </source>
</evidence>
<dbReference type="InterPro" id="IPR000184">
    <property type="entry name" value="Bac_surfAg_D15"/>
</dbReference>
<dbReference type="Gene3D" id="3.10.20.310">
    <property type="entry name" value="membrane protein fhac"/>
    <property type="match status" value="5"/>
</dbReference>
<dbReference type="PROSITE" id="PS51779">
    <property type="entry name" value="POTRA"/>
    <property type="match status" value="3"/>
</dbReference>
<dbReference type="PANTHER" id="PTHR12815">
    <property type="entry name" value="SORTING AND ASSEMBLY MACHINERY SAMM50 PROTEIN FAMILY MEMBER"/>
    <property type="match status" value="1"/>
</dbReference>
<evidence type="ECO:0000256" key="1">
    <source>
        <dbReference type="ARBA" id="ARBA00004370"/>
    </source>
</evidence>
<evidence type="ECO:0000259" key="10">
    <source>
        <dbReference type="PROSITE" id="PS51779"/>
    </source>
</evidence>
<keyword evidence="7 8" id="KW-0998">Cell outer membrane</keyword>
<dbReference type="Gene3D" id="2.40.160.50">
    <property type="entry name" value="membrane protein fhac: a member of the omp85/tpsb transporter family"/>
    <property type="match status" value="1"/>
</dbReference>
<evidence type="ECO:0000256" key="2">
    <source>
        <dbReference type="ARBA" id="ARBA00022452"/>
    </source>
</evidence>
<evidence type="ECO:0000256" key="6">
    <source>
        <dbReference type="ARBA" id="ARBA00023136"/>
    </source>
</evidence>
<evidence type="ECO:0000256" key="8">
    <source>
        <dbReference type="HAMAP-Rule" id="MF_01430"/>
    </source>
</evidence>
<dbReference type="OrthoDB" id="9803054at2"/>
<dbReference type="PANTHER" id="PTHR12815:SF23">
    <property type="entry name" value="OUTER MEMBRANE PROTEIN ASSEMBLY FACTOR BAMA"/>
    <property type="match status" value="1"/>
</dbReference>
<evidence type="ECO:0000256" key="3">
    <source>
        <dbReference type="ARBA" id="ARBA00022692"/>
    </source>
</evidence>
<keyword evidence="3 8" id="KW-0812">Transmembrane</keyword>
<dbReference type="InterPro" id="IPR023707">
    <property type="entry name" value="OM_assembly_BamA"/>
</dbReference>
<evidence type="ECO:0000256" key="5">
    <source>
        <dbReference type="ARBA" id="ARBA00022737"/>
    </source>
</evidence>
<dbReference type="Proteomes" id="UP000321567">
    <property type="component" value="Unassembled WGS sequence"/>
</dbReference>
<comment type="similarity">
    <text evidence="8">Belongs to the BamA family.</text>
</comment>
<name>A0A512H8I1_9PROT</name>
<evidence type="ECO:0000256" key="9">
    <source>
        <dbReference type="NCBIfam" id="TIGR03303"/>
    </source>
</evidence>
<feature type="domain" description="POTRA" evidence="10">
    <location>
        <begin position="354"/>
        <end position="428"/>
    </location>
</feature>
<dbReference type="NCBIfam" id="TIGR03303">
    <property type="entry name" value="OM_YaeT"/>
    <property type="match status" value="1"/>
</dbReference>
<feature type="domain" description="POTRA" evidence="10">
    <location>
        <begin position="33"/>
        <end position="100"/>
    </location>
</feature>
<organism evidence="11 12">
    <name type="scientific">Pararhodospirillum oryzae</name>
    <dbReference type="NCBI Taxonomy" id="478448"/>
    <lineage>
        <taxon>Bacteria</taxon>
        <taxon>Pseudomonadati</taxon>
        <taxon>Pseudomonadota</taxon>
        <taxon>Alphaproteobacteria</taxon>
        <taxon>Rhodospirillales</taxon>
        <taxon>Rhodospirillaceae</taxon>
        <taxon>Pararhodospirillum</taxon>
    </lineage>
</organism>
<keyword evidence="12" id="KW-1185">Reference proteome</keyword>
<keyword evidence="6 8" id="KW-0472">Membrane</keyword>
<comment type="subunit">
    <text evidence="8">Part of the Bam complex.</text>
</comment>
<accession>A0A512H8I1</accession>
<dbReference type="GO" id="GO:0051205">
    <property type="term" value="P:protein insertion into membrane"/>
    <property type="evidence" value="ECO:0007669"/>
    <property type="project" value="UniProtKB-UniRule"/>
</dbReference>
<comment type="caution">
    <text evidence="11">The sequence shown here is derived from an EMBL/GenBank/DDBJ whole genome shotgun (WGS) entry which is preliminary data.</text>
</comment>
<proteinExistence type="inferred from homology"/>
<evidence type="ECO:0000256" key="7">
    <source>
        <dbReference type="ARBA" id="ARBA00023237"/>
    </source>
</evidence>
<dbReference type="InterPro" id="IPR034746">
    <property type="entry name" value="POTRA"/>
</dbReference>
<reference evidence="11 12" key="1">
    <citation type="submission" date="2019-07" db="EMBL/GenBank/DDBJ databases">
        <title>Whole genome shotgun sequence of Rhodospirillum oryzae NBRC 107573.</title>
        <authorList>
            <person name="Hosoyama A."/>
            <person name="Uohara A."/>
            <person name="Ohji S."/>
            <person name="Ichikawa N."/>
        </authorList>
    </citation>
    <scope>NUCLEOTIDE SEQUENCE [LARGE SCALE GENOMIC DNA]</scope>
    <source>
        <strain evidence="11 12">NBRC 107573</strain>
    </source>
</reference>
<evidence type="ECO:0000313" key="11">
    <source>
        <dbReference type="EMBL" id="GEO81752.1"/>
    </source>
</evidence>
<evidence type="ECO:0000313" key="12">
    <source>
        <dbReference type="Proteomes" id="UP000321567"/>
    </source>
</evidence>
<dbReference type="Pfam" id="PF01103">
    <property type="entry name" value="Omp85"/>
    <property type="match status" value="1"/>
</dbReference>
<dbReference type="PIRSF" id="PIRSF006076">
    <property type="entry name" value="OM_assembly_OMP85"/>
    <property type="match status" value="1"/>
</dbReference>
<dbReference type="GO" id="GO:0009279">
    <property type="term" value="C:cell outer membrane"/>
    <property type="evidence" value="ECO:0007669"/>
    <property type="project" value="UniProtKB-SubCell"/>
</dbReference>
<dbReference type="GO" id="GO:0043165">
    <property type="term" value="P:Gram-negative-bacterium-type cell outer membrane assembly"/>
    <property type="evidence" value="ECO:0007669"/>
    <property type="project" value="UniProtKB-UniRule"/>
</dbReference>
<comment type="subcellular location">
    <subcellularLocation>
        <location evidence="8">Cell outer membrane</location>
    </subcellularLocation>
    <subcellularLocation>
        <location evidence="1">Membrane</location>
    </subcellularLocation>
</comment>
<dbReference type="EMBL" id="BJZO01000047">
    <property type="protein sequence ID" value="GEO81752.1"/>
    <property type="molecule type" value="Genomic_DNA"/>
</dbReference>
<keyword evidence="2 8" id="KW-1134">Transmembrane beta strand</keyword>
<sequence>MGDTVARITRWLGALALGVGVVLGPLSAFAAGGVIDRIVIEGTQRIEPDTVRTYMTVREGEAYDPAQVDRSLKSLFETGLFADVSIQQAGGTLTVKVVENPIINRISFEGNRRIEDDVLEKEIQLRPRVVFTRVKAQEDVQRILDLYRRSGRYAVSVDPKLIQLDQNRVDLAFEINEGPSTTVRRISFVGNEHFSDSDLREVIETSEEAWYRFLSSSDTYDPDRLNYDRELLRRFYLKRGYADFEVKSAVAELSSDKESFFITFTVSEGNRYRFGPVGLETTLEALNPEALRSEIDVAEGDWYDADKVEKIIQRLTDKVGTLGYAFLDVRPRVTRDPEKRTIAITFQIDEGPRVFVERIDVNGNMRTHDEVIRREVALAEGDAFNSAKLRRSRSRIQDLGYFEKVDVTNEPSPTAPDRTVVKVNVQEKSTGEVSFGVGWSSSVGAMVEVGVRERNLLGRGQDLKAAVSWAQRRSQVDLSFTEPYFLGRRLRAGVDLYALERDLQEESSYDYRSVGTSLRLGFNYNDVLSHSFKYTAEFTDILDMDDDASVFIRNQDDQTVVSMVGHTLTYDKRDSRLNPKDGYFISLGNDVAGLGGTEYFLRSDLKAGYYAPLGDWMDWNPAWTLSVRGQAGYIFGLGKDVNINQRYNLGGSNLRGFAAAGASPRDASTDDALGGNWIGTGTVEVGVPLGLPDDLGLSGRLFSDVGMIGRPDDYDRSLMDSASSPRLSVGGGVTWVSPIGPIAIDVGFPVIKKSFDETELLRISFGSRF</sequence>
<dbReference type="InterPro" id="IPR010827">
    <property type="entry name" value="BamA/TamA_POTRA"/>
</dbReference>
<comment type="function">
    <text evidence="8">Part of the outer membrane protein assembly complex, which is involved in assembly and insertion of beta-barrel proteins into the outer membrane.</text>
</comment>
<feature type="domain" description="POTRA" evidence="10">
    <location>
        <begin position="101"/>
        <end position="178"/>
    </location>
</feature>
<protein>
    <recommendedName>
        <fullName evidence="8 9">Outer membrane protein assembly factor BamA</fullName>
    </recommendedName>
</protein>
<gene>
    <name evidence="8 11" type="primary">bamA</name>
    <name evidence="11" type="ORF">ROR02_18830</name>
</gene>
<dbReference type="AlphaFoldDB" id="A0A512H8I1"/>
<keyword evidence="5 8" id="KW-0677">Repeat</keyword>
<dbReference type="Pfam" id="PF07244">
    <property type="entry name" value="POTRA"/>
    <property type="match status" value="5"/>
</dbReference>
<dbReference type="HAMAP" id="MF_01430">
    <property type="entry name" value="OM_assembly_BamA"/>
    <property type="match status" value="1"/>
</dbReference>